<dbReference type="EMBL" id="CP163435">
    <property type="protein sequence ID" value="XDQ31334.1"/>
    <property type="molecule type" value="Genomic_DNA"/>
</dbReference>
<sequence length="94" mass="10305">MVLTAWKKTEELALLGEVSSVPLQQALRHLQVAFTLAPLKTLLRIVACITGTDNRESFVSGSITTEADPATDLVTNVLFVADRPLFGRSDLMYK</sequence>
<reference evidence="1" key="1">
    <citation type="submission" date="2024-07" db="EMBL/GenBank/DDBJ databases">
        <authorList>
            <person name="Yu S.T."/>
        </authorList>
    </citation>
    <scope>NUCLEOTIDE SEQUENCE</scope>
    <source>
        <strain evidence="1">R21</strain>
    </source>
</reference>
<dbReference type="AlphaFoldDB" id="A0AB39PLS5"/>
<gene>
    <name evidence="1" type="ORF">AB5J56_44480</name>
</gene>
<organism evidence="1">
    <name type="scientific">Streptomyces sp. R21</name>
    <dbReference type="NCBI Taxonomy" id="3238627"/>
    <lineage>
        <taxon>Bacteria</taxon>
        <taxon>Bacillati</taxon>
        <taxon>Actinomycetota</taxon>
        <taxon>Actinomycetes</taxon>
        <taxon>Kitasatosporales</taxon>
        <taxon>Streptomycetaceae</taxon>
        <taxon>Streptomyces</taxon>
    </lineage>
</organism>
<proteinExistence type="predicted"/>
<dbReference type="RefSeq" id="WP_369242141.1">
    <property type="nucleotide sequence ID" value="NZ_CP163435.1"/>
</dbReference>
<protein>
    <submittedName>
        <fullName evidence="1">Uncharacterized protein</fullName>
    </submittedName>
</protein>
<accession>A0AB39PLS5</accession>
<evidence type="ECO:0000313" key="1">
    <source>
        <dbReference type="EMBL" id="XDQ31334.1"/>
    </source>
</evidence>
<name>A0AB39PLS5_9ACTN</name>